<protein>
    <submittedName>
        <fullName evidence="1">Uncharacterized protein</fullName>
    </submittedName>
</protein>
<evidence type="ECO:0000313" key="2">
    <source>
        <dbReference type="Proteomes" id="UP000811609"/>
    </source>
</evidence>
<proteinExistence type="predicted"/>
<accession>A0A8T1QML3</accession>
<gene>
    <name evidence="1" type="ORF">CIPAW_05G209000</name>
</gene>
<organism evidence="1 2">
    <name type="scientific">Carya illinoinensis</name>
    <name type="common">Pecan</name>
    <dbReference type="NCBI Taxonomy" id="32201"/>
    <lineage>
        <taxon>Eukaryota</taxon>
        <taxon>Viridiplantae</taxon>
        <taxon>Streptophyta</taxon>
        <taxon>Embryophyta</taxon>
        <taxon>Tracheophyta</taxon>
        <taxon>Spermatophyta</taxon>
        <taxon>Magnoliopsida</taxon>
        <taxon>eudicotyledons</taxon>
        <taxon>Gunneridae</taxon>
        <taxon>Pentapetalae</taxon>
        <taxon>rosids</taxon>
        <taxon>fabids</taxon>
        <taxon>Fagales</taxon>
        <taxon>Juglandaceae</taxon>
        <taxon>Carya</taxon>
    </lineage>
</organism>
<dbReference type="Proteomes" id="UP000811609">
    <property type="component" value="Chromosome 5"/>
</dbReference>
<name>A0A8T1QML3_CARIL</name>
<sequence length="75" mass="8158">MLEDQSPESGNLCYDDHGDACTCSNLLDVDWLFSSANSCEEEIYERSITSLSSENFVDGLKLGTTTYAGYCVVGS</sequence>
<dbReference type="EMBL" id="CM031813">
    <property type="protein sequence ID" value="KAG6655334.1"/>
    <property type="molecule type" value="Genomic_DNA"/>
</dbReference>
<comment type="caution">
    <text evidence="1">The sequence shown here is derived from an EMBL/GenBank/DDBJ whole genome shotgun (WGS) entry which is preliminary data.</text>
</comment>
<reference evidence="1" key="1">
    <citation type="submission" date="2020-12" db="EMBL/GenBank/DDBJ databases">
        <title>WGS assembly of Carya illinoinensis cv. Pawnee.</title>
        <authorList>
            <person name="Platts A."/>
            <person name="Shu S."/>
            <person name="Wright S."/>
            <person name="Barry K."/>
            <person name="Edger P."/>
            <person name="Pires J.C."/>
            <person name="Schmutz J."/>
        </authorList>
    </citation>
    <scope>NUCLEOTIDE SEQUENCE</scope>
    <source>
        <tissue evidence="1">Leaf</tissue>
    </source>
</reference>
<evidence type="ECO:0000313" key="1">
    <source>
        <dbReference type="EMBL" id="KAG6655334.1"/>
    </source>
</evidence>
<dbReference type="AlphaFoldDB" id="A0A8T1QML3"/>
<keyword evidence="2" id="KW-1185">Reference proteome</keyword>